<dbReference type="STRING" id="1798392.A3A79_00580"/>
<dbReference type="Gene3D" id="3.30.450.90">
    <property type="match status" value="1"/>
</dbReference>
<proteinExistence type="inferred from homology"/>
<sequence length="351" mass="38500">MDINQLFAETVRLEASDLHLVAGFPPVLRVAGKLVSVEGTKPLVKEELENLVFAVFSTQQKELFLTNKEIDFSVPAAVGRFRANAYYQKGTIGASFRLIPAKIRTIDELGLPTICHEFVKRRQGLILVTGPTGHGKSTTLAAMIGAINQSKSLHIITIEDPIEYIYPPGLSLISQREMHSDTHSWSIALRSVLREDPDVVLVGEMRDYETIAATLTIAETGHLVFATLHTNSAAQTIDRIVDVFPENQQAQIKIQLSSVLEGVISQRLVPTTSGGRTVVSEVLLATPAVRTLIRDGKTHLIDNVIQTSAEIGMMTLETSLSRAVTERKITLETASSFAIRPDELGRLLKTQ</sequence>
<comment type="similarity">
    <text evidence="1">Belongs to the GSP E family.</text>
</comment>
<dbReference type="Pfam" id="PF00437">
    <property type="entry name" value="T2SSE"/>
    <property type="match status" value="1"/>
</dbReference>
<organism evidence="3 4">
    <name type="scientific">Candidatus Gottesmanbacteria bacterium RIFCSPLOWO2_01_FULL_43_11b</name>
    <dbReference type="NCBI Taxonomy" id="1798392"/>
    <lineage>
        <taxon>Bacteria</taxon>
        <taxon>Candidatus Gottesmaniibacteriota</taxon>
    </lineage>
</organism>
<dbReference type="InterPro" id="IPR027417">
    <property type="entry name" value="P-loop_NTPase"/>
</dbReference>
<dbReference type="GO" id="GO:0016887">
    <property type="term" value="F:ATP hydrolysis activity"/>
    <property type="evidence" value="ECO:0007669"/>
    <property type="project" value="InterPro"/>
</dbReference>
<evidence type="ECO:0000259" key="2">
    <source>
        <dbReference type="PROSITE" id="PS00662"/>
    </source>
</evidence>
<evidence type="ECO:0000313" key="4">
    <source>
        <dbReference type="Proteomes" id="UP000178759"/>
    </source>
</evidence>
<dbReference type="GO" id="GO:0005524">
    <property type="term" value="F:ATP binding"/>
    <property type="evidence" value="ECO:0007669"/>
    <property type="project" value="InterPro"/>
</dbReference>
<reference evidence="3 4" key="1">
    <citation type="journal article" date="2016" name="Nat. Commun.">
        <title>Thousands of microbial genomes shed light on interconnected biogeochemical processes in an aquifer system.</title>
        <authorList>
            <person name="Anantharaman K."/>
            <person name="Brown C.T."/>
            <person name="Hug L.A."/>
            <person name="Sharon I."/>
            <person name="Castelle C.J."/>
            <person name="Probst A.J."/>
            <person name="Thomas B.C."/>
            <person name="Singh A."/>
            <person name="Wilkins M.J."/>
            <person name="Karaoz U."/>
            <person name="Brodie E.L."/>
            <person name="Williams K.H."/>
            <person name="Hubbard S.S."/>
            <person name="Banfield J.F."/>
        </authorList>
    </citation>
    <scope>NUCLEOTIDE SEQUENCE [LARGE SCALE GENOMIC DNA]</scope>
</reference>
<dbReference type="EMBL" id="MFJV01000001">
    <property type="protein sequence ID" value="OGG23690.1"/>
    <property type="molecule type" value="Genomic_DNA"/>
</dbReference>
<dbReference type="NCBIfam" id="TIGR01420">
    <property type="entry name" value="pilT_fam"/>
    <property type="match status" value="1"/>
</dbReference>
<comment type="caution">
    <text evidence="3">The sequence shown here is derived from an EMBL/GenBank/DDBJ whole genome shotgun (WGS) entry which is preliminary data.</text>
</comment>
<dbReference type="PANTHER" id="PTHR30486">
    <property type="entry name" value="TWITCHING MOTILITY PROTEIN PILT"/>
    <property type="match status" value="1"/>
</dbReference>
<dbReference type="PROSITE" id="PS00662">
    <property type="entry name" value="T2SP_E"/>
    <property type="match status" value="1"/>
</dbReference>
<name>A0A1F6AG16_9BACT</name>
<dbReference type="InterPro" id="IPR050921">
    <property type="entry name" value="T4SS_GSP_E_ATPase"/>
</dbReference>
<protein>
    <submittedName>
        <fullName evidence="3">Type IV pili twitching motility protein PilT</fullName>
    </submittedName>
</protein>
<feature type="domain" description="Bacterial type II secretion system protein E" evidence="2">
    <location>
        <begin position="193"/>
        <end position="207"/>
    </location>
</feature>
<evidence type="ECO:0000313" key="3">
    <source>
        <dbReference type="EMBL" id="OGG23690.1"/>
    </source>
</evidence>
<dbReference type="CDD" id="cd01131">
    <property type="entry name" value="PilT"/>
    <property type="match status" value="1"/>
</dbReference>
<dbReference type="Proteomes" id="UP000178759">
    <property type="component" value="Unassembled WGS sequence"/>
</dbReference>
<gene>
    <name evidence="3" type="ORF">A3A79_00580</name>
</gene>
<evidence type="ECO:0000256" key="1">
    <source>
        <dbReference type="ARBA" id="ARBA00006611"/>
    </source>
</evidence>
<dbReference type="SUPFAM" id="SSF52540">
    <property type="entry name" value="P-loop containing nucleoside triphosphate hydrolases"/>
    <property type="match status" value="1"/>
</dbReference>
<accession>A0A1F6AG16</accession>
<dbReference type="AlphaFoldDB" id="A0A1F6AG16"/>
<dbReference type="Gene3D" id="3.40.50.300">
    <property type="entry name" value="P-loop containing nucleotide triphosphate hydrolases"/>
    <property type="match status" value="1"/>
</dbReference>
<dbReference type="InterPro" id="IPR001482">
    <property type="entry name" value="T2SS/T4SS_dom"/>
</dbReference>
<dbReference type="PANTHER" id="PTHR30486:SF16">
    <property type="entry name" value="TWITCHING MOTILITY PROTEIN PILT"/>
    <property type="match status" value="1"/>
</dbReference>
<dbReference type="InterPro" id="IPR006321">
    <property type="entry name" value="PilT/PilU"/>
</dbReference>